<dbReference type="Proteomes" id="UP000324222">
    <property type="component" value="Unassembled WGS sequence"/>
</dbReference>
<accession>A0A5B7HS85</accession>
<dbReference type="InterPro" id="IPR058912">
    <property type="entry name" value="HTH_animal"/>
</dbReference>
<name>A0A5B7HS85_PORTR</name>
<comment type="caution">
    <text evidence="2">The sequence shown here is derived from an EMBL/GenBank/DDBJ whole genome shotgun (WGS) entry which is preliminary data.</text>
</comment>
<dbReference type="AlphaFoldDB" id="A0A5B7HS85"/>
<dbReference type="Pfam" id="PF26215">
    <property type="entry name" value="HTH_animal"/>
    <property type="match status" value="1"/>
</dbReference>
<dbReference type="OrthoDB" id="6378814at2759"/>
<keyword evidence="3" id="KW-1185">Reference proteome</keyword>
<organism evidence="2 3">
    <name type="scientific">Portunus trituberculatus</name>
    <name type="common">Swimming crab</name>
    <name type="synonym">Neptunus trituberculatus</name>
    <dbReference type="NCBI Taxonomy" id="210409"/>
    <lineage>
        <taxon>Eukaryota</taxon>
        <taxon>Metazoa</taxon>
        <taxon>Ecdysozoa</taxon>
        <taxon>Arthropoda</taxon>
        <taxon>Crustacea</taxon>
        <taxon>Multicrustacea</taxon>
        <taxon>Malacostraca</taxon>
        <taxon>Eumalacostraca</taxon>
        <taxon>Eucarida</taxon>
        <taxon>Decapoda</taxon>
        <taxon>Pleocyemata</taxon>
        <taxon>Brachyura</taxon>
        <taxon>Eubrachyura</taxon>
        <taxon>Portunoidea</taxon>
        <taxon>Portunidae</taxon>
        <taxon>Portuninae</taxon>
        <taxon>Portunus</taxon>
    </lineage>
</organism>
<evidence type="ECO:0000313" key="3">
    <source>
        <dbReference type="Proteomes" id="UP000324222"/>
    </source>
</evidence>
<dbReference type="EMBL" id="VSRR010035025">
    <property type="protein sequence ID" value="MPC72595.1"/>
    <property type="molecule type" value="Genomic_DNA"/>
</dbReference>
<sequence>MPQRYRNSTINAYIRHALTHCSSWNKTHQELERITQVLINSGYRNTEVKNAIKNAINKWYRKEDPEKDNILLYYKNIMSTE</sequence>
<evidence type="ECO:0000259" key="1">
    <source>
        <dbReference type="Pfam" id="PF26215"/>
    </source>
</evidence>
<proteinExistence type="predicted"/>
<gene>
    <name evidence="2" type="ORF">E2C01_066907</name>
</gene>
<feature type="domain" description="Helix-turn-helix" evidence="1">
    <location>
        <begin position="2"/>
        <end position="53"/>
    </location>
</feature>
<evidence type="ECO:0000313" key="2">
    <source>
        <dbReference type="EMBL" id="MPC72595.1"/>
    </source>
</evidence>
<reference evidence="2 3" key="1">
    <citation type="submission" date="2019-05" db="EMBL/GenBank/DDBJ databases">
        <title>Another draft genome of Portunus trituberculatus and its Hox gene families provides insights of decapod evolution.</title>
        <authorList>
            <person name="Jeong J.-H."/>
            <person name="Song I."/>
            <person name="Kim S."/>
            <person name="Choi T."/>
            <person name="Kim D."/>
            <person name="Ryu S."/>
            <person name="Kim W."/>
        </authorList>
    </citation>
    <scope>NUCLEOTIDE SEQUENCE [LARGE SCALE GENOMIC DNA]</scope>
    <source>
        <tissue evidence="2">Muscle</tissue>
    </source>
</reference>
<protein>
    <recommendedName>
        <fullName evidence="1">Helix-turn-helix domain-containing protein</fullName>
    </recommendedName>
</protein>